<evidence type="ECO:0000313" key="4">
    <source>
        <dbReference type="Proteomes" id="UP000001227"/>
    </source>
</evidence>
<dbReference type="InterPro" id="IPR025665">
    <property type="entry name" value="Beta-barrel_OMP_2"/>
</dbReference>
<dbReference type="Proteomes" id="UP000001227">
    <property type="component" value="Chromosome"/>
</dbReference>
<dbReference type="Pfam" id="PF13568">
    <property type="entry name" value="OMP_b-brl_2"/>
    <property type="match status" value="1"/>
</dbReference>
<dbReference type="KEGG" id="aas:Aasi_1405"/>
<name>B3ETZ9_AMOA5</name>
<protein>
    <recommendedName>
        <fullName evidence="2">Outer membrane protein beta-barrel domain-containing protein</fullName>
    </recommendedName>
</protein>
<organism evidence="3 4">
    <name type="scientific">Amoebophilus asiaticus (strain 5a2)</name>
    <dbReference type="NCBI Taxonomy" id="452471"/>
    <lineage>
        <taxon>Bacteria</taxon>
        <taxon>Pseudomonadati</taxon>
        <taxon>Bacteroidota</taxon>
        <taxon>Cytophagia</taxon>
        <taxon>Cytophagales</taxon>
        <taxon>Amoebophilaceae</taxon>
        <taxon>Candidatus Amoebophilus</taxon>
    </lineage>
</organism>
<evidence type="ECO:0000313" key="3">
    <source>
        <dbReference type="EMBL" id="ACE06701.1"/>
    </source>
</evidence>
<dbReference type="AlphaFoldDB" id="B3ETZ9"/>
<keyword evidence="4" id="KW-1185">Reference proteome</keyword>
<proteinExistence type="predicted"/>
<gene>
    <name evidence="3" type="ordered locus">Aasi_1405</name>
</gene>
<feature type="domain" description="Outer membrane protein beta-barrel" evidence="2">
    <location>
        <begin position="36"/>
        <end position="202"/>
    </location>
</feature>
<keyword evidence="1" id="KW-0732">Signal</keyword>
<feature type="chain" id="PRO_5002786295" description="Outer membrane protein beta-barrel domain-containing protein" evidence="1">
    <location>
        <begin position="24"/>
        <end position="234"/>
    </location>
</feature>
<dbReference type="EMBL" id="CP001102">
    <property type="protein sequence ID" value="ACE06701.1"/>
    <property type="molecule type" value="Genomic_DNA"/>
</dbReference>
<dbReference type="STRING" id="452471.Aasi_1405"/>
<evidence type="ECO:0000259" key="2">
    <source>
        <dbReference type="Pfam" id="PF13568"/>
    </source>
</evidence>
<evidence type="ECO:0000256" key="1">
    <source>
        <dbReference type="SAM" id="SignalP"/>
    </source>
</evidence>
<feature type="signal peptide" evidence="1">
    <location>
        <begin position="1"/>
        <end position="23"/>
    </location>
</feature>
<accession>B3ETZ9</accession>
<reference evidence="3 4" key="1">
    <citation type="journal article" date="2010" name="J. Bacteriol.">
        <title>The genome of the amoeba symbiont 'Candidatus Amoebophilus asiaticus' reveals common mechanisms for host cell interaction among amoeba-associated bacteria.</title>
        <authorList>
            <person name="Schmitz-Esser S."/>
            <person name="Tischler P."/>
            <person name="Arnold R."/>
            <person name="Montanaro J."/>
            <person name="Wagner M."/>
            <person name="Rattei T."/>
            <person name="Horn M."/>
        </authorList>
    </citation>
    <scope>NUCLEOTIDE SEQUENCE [LARGE SCALE GENOMIC DNA]</scope>
    <source>
        <strain evidence="3 4">5a2</strain>
    </source>
</reference>
<sequence>MRYRLLLSTLLLSVFIHTNSTYAKIKQVSNISEPSFGIKVGASFNRFNYTSSKYNKVSHWQRGSGSSGNILWIMGGLTGEYPLSDQVAAAAEILYERKGSYAVGYIKIKQESIVLPISIKYYAKSVSEGISLQVGLQPSFVFSTKKYKLTEGIDTKVVEEEIKKEDLREEDKIQTFDLALISGIEYSFANGLKLGATITMGLLEQYENKKKDDKWHIKAAGTRVYMGYNLAKLF</sequence>
<dbReference type="HOGENOM" id="CLU_1183032_0_0_10"/>